<gene>
    <name evidence="1" type="ORF">CVA01_08090</name>
</gene>
<evidence type="ECO:0000313" key="2">
    <source>
        <dbReference type="Proteomes" id="UP000319986"/>
    </source>
</evidence>
<dbReference type="AlphaFoldDB" id="A0A4Y4BXN8"/>
<evidence type="ECO:0000313" key="1">
    <source>
        <dbReference type="EMBL" id="GEC85495.1"/>
    </source>
</evidence>
<sequence length="120" mass="13376">METLPFAIGHRVSEYHLFTEGIDRSTPVGVVVRLHVDGDEEFRHPDGLLTSLARVTAERNMILAAPLTPHRTRGCTWWRKLEKNIAWLDVIRSCDHYNVPPAAAAGILPRHPPSVGALLP</sequence>
<proteinExistence type="predicted"/>
<organism evidence="1 2">
    <name type="scientific">Corynebacterium variabile</name>
    <dbReference type="NCBI Taxonomy" id="1727"/>
    <lineage>
        <taxon>Bacteria</taxon>
        <taxon>Bacillati</taxon>
        <taxon>Actinomycetota</taxon>
        <taxon>Actinomycetes</taxon>
        <taxon>Mycobacteriales</taxon>
        <taxon>Corynebacteriaceae</taxon>
        <taxon>Corynebacterium</taxon>
    </lineage>
</organism>
<comment type="caution">
    <text evidence="1">The sequence shown here is derived from an EMBL/GenBank/DDBJ whole genome shotgun (WGS) entry which is preliminary data.</text>
</comment>
<name>A0A4Y4BXN8_9CORY</name>
<accession>A0A4Y4BXN8</accession>
<dbReference type="EMBL" id="BJNT01000005">
    <property type="protein sequence ID" value="GEC85495.1"/>
    <property type="molecule type" value="Genomic_DNA"/>
</dbReference>
<dbReference type="GeneID" id="82886957"/>
<dbReference type="RefSeq" id="WP_141328794.1">
    <property type="nucleotide sequence ID" value="NZ_BJNT01000005.1"/>
</dbReference>
<protein>
    <submittedName>
        <fullName evidence="1">Uncharacterized protein</fullName>
    </submittedName>
</protein>
<reference evidence="1 2" key="1">
    <citation type="submission" date="2019-06" db="EMBL/GenBank/DDBJ databases">
        <title>Whole genome shotgun sequence of Corynebacterium variabile NBRC 15286.</title>
        <authorList>
            <person name="Hosoyama A."/>
            <person name="Uohara A."/>
            <person name="Ohji S."/>
            <person name="Ichikawa N."/>
        </authorList>
    </citation>
    <scope>NUCLEOTIDE SEQUENCE [LARGE SCALE GENOMIC DNA]</scope>
    <source>
        <strain evidence="1 2">NBRC 15286</strain>
    </source>
</reference>
<dbReference type="Proteomes" id="UP000319986">
    <property type="component" value="Unassembled WGS sequence"/>
</dbReference>